<dbReference type="GO" id="GO:0006631">
    <property type="term" value="P:fatty acid metabolic process"/>
    <property type="evidence" value="ECO:0007669"/>
    <property type="project" value="UniProtKB-KW"/>
</dbReference>
<keyword evidence="2 7" id="KW-0436">Ligase</keyword>
<dbReference type="EMBL" id="QYBC01000030">
    <property type="protein sequence ID" value="RYB01740.1"/>
    <property type="molecule type" value="Genomic_DNA"/>
</dbReference>
<evidence type="ECO:0000256" key="3">
    <source>
        <dbReference type="ARBA" id="ARBA00022832"/>
    </source>
</evidence>
<dbReference type="NCBIfam" id="NF004837">
    <property type="entry name" value="PRK06187.1"/>
    <property type="match status" value="1"/>
</dbReference>
<dbReference type="InterPro" id="IPR045851">
    <property type="entry name" value="AMP-bd_C_sf"/>
</dbReference>
<name>A0A4Q2R8G4_9HYPH</name>
<keyword evidence="4" id="KW-0443">Lipid metabolism</keyword>
<evidence type="ECO:0000313" key="7">
    <source>
        <dbReference type="EMBL" id="RYB01740.1"/>
    </source>
</evidence>
<reference evidence="7 8" key="1">
    <citation type="submission" date="2018-09" db="EMBL/GenBank/DDBJ databases">
        <authorList>
            <person name="Grouzdev D.S."/>
            <person name="Krutkina M.S."/>
        </authorList>
    </citation>
    <scope>NUCLEOTIDE SEQUENCE [LARGE SCALE GENOMIC DNA]</scope>
    <source>
        <strain evidence="7 8">RmlP001</strain>
    </source>
</reference>
<accession>A0A4Q2R8G4</accession>
<gene>
    <name evidence="7" type="ORF">D3272_24735</name>
</gene>
<dbReference type="GO" id="GO:0016874">
    <property type="term" value="F:ligase activity"/>
    <property type="evidence" value="ECO:0007669"/>
    <property type="project" value="UniProtKB-KW"/>
</dbReference>
<keyword evidence="8" id="KW-1185">Reference proteome</keyword>
<dbReference type="OrthoDB" id="9803968at2"/>
<keyword evidence="3" id="KW-0276">Fatty acid metabolism</keyword>
<organism evidence="7 8">
    <name type="scientific">Lichenibacterium ramalinae</name>
    <dbReference type="NCBI Taxonomy" id="2316527"/>
    <lineage>
        <taxon>Bacteria</taxon>
        <taxon>Pseudomonadati</taxon>
        <taxon>Pseudomonadota</taxon>
        <taxon>Alphaproteobacteria</taxon>
        <taxon>Hyphomicrobiales</taxon>
        <taxon>Lichenihabitantaceae</taxon>
        <taxon>Lichenibacterium</taxon>
    </lineage>
</organism>
<feature type="domain" description="AMP-dependent synthetase/ligase" evidence="5">
    <location>
        <begin position="32"/>
        <end position="401"/>
    </location>
</feature>
<protein>
    <submittedName>
        <fullName evidence="7">Long-chain-fatty-acid--CoA ligase</fullName>
    </submittedName>
</protein>
<sequence length="547" mass="58778">MPLRFVEPAAEAYGFPLVIGQLLNSCLLTARDNEIVYRDRSRFTYPAFRDRLGRLASGLAGLGAGEGSTVAVMDWDSHRYLECYFAVPMMGAVIQTVNVRLPPAQVALTLAEARAEVILVHRDFLPLLEAALPGLAGVKAVVLIADGVDLPAPAWAAIEYETLLERASPDYPFRDFDENAVATTFFTTGTTGRPKGVSFTHRQIVLHTLACCGMFGASRRRGLGIDDVYMPLTPMFHVHAWGMPYVATMLGLKQVYPGRYDPTLILDLRAREGVTYSHCVPTLLQMVLTVAEARDEDLSGWMMTVGGAALTRALCEAGRRRGLQVVAGYGMSETCPTVIHARSFARDGLDDPAEVAALTLAGAPIPLVATRIVDASMRDLPADGRSQGELVLRAPWLTGGYVADADASDALWRGGWLHTQDVAVRHPDGAIQIRDRLKDVIKSGGEWLCSVTMEDIVAELDEVGDVAVVGVPDALWGERPVAVLVPAPGATVTAERVDACLDAAIAAGALSRYARVGRIAILDALPKTSVGKIDKKALRLLLADGTL</sequence>
<dbReference type="InterPro" id="IPR025110">
    <property type="entry name" value="AMP-bd_C"/>
</dbReference>
<dbReference type="Gene3D" id="3.30.300.30">
    <property type="match status" value="1"/>
</dbReference>
<proteinExistence type="inferred from homology"/>
<evidence type="ECO:0000259" key="5">
    <source>
        <dbReference type="Pfam" id="PF00501"/>
    </source>
</evidence>
<dbReference type="Gene3D" id="3.40.50.12780">
    <property type="entry name" value="N-terminal domain of ligase-like"/>
    <property type="match status" value="1"/>
</dbReference>
<dbReference type="InterPro" id="IPR000873">
    <property type="entry name" value="AMP-dep_synth/lig_dom"/>
</dbReference>
<dbReference type="Pfam" id="PF00501">
    <property type="entry name" value="AMP-binding"/>
    <property type="match status" value="1"/>
</dbReference>
<dbReference type="AlphaFoldDB" id="A0A4Q2R8G4"/>
<dbReference type="RefSeq" id="WP_129221909.1">
    <property type="nucleotide sequence ID" value="NZ_QYBC01000030.1"/>
</dbReference>
<dbReference type="PANTHER" id="PTHR43859">
    <property type="entry name" value="ACYL-ACTIVATING ENZYME"/>
    <property type="match status" value="1"/>
</dbReference>
<feature type="domain" description="AMP-binding enzyme C-terminal" evidence="6">
    <location>
        <begin position="453"/>
        <end position="532"/>
    </location>
</feature>
<dbReference type="InterPro" id="IPR042099">
    <property type="entry name" value="ANL_N_sf"/>
</dbReference>
<evidence type="ECO:0000256" key="2">
    <source>
        <dbReference type="ARBA" id="ARBA00022598"/>
    </source>
</evidence>
<dbReference type="Pfam" id="PF13193">
    <property type="entry name" value="AMP-binding_C"/>
    <property type="match status" value="1"/>
</dbReference>
<evidence type="ECO:0000256" key="1">
    <source>
        <dbReference type="ARBA" id="ARBA00006432"/>
    </source>
</evidence>
<evidence type="ECO:0000256" key="4">
    <source>
        <dbReference type="ARBA" id="ARBA00023098"/>
    </source>
</evidence>
<reference evidence="7 8" key="2">
    <citation type="submission" date="2019-02" db="EMBL/GenBank/DDBJ databases">
        <title>'Lichenibacterium ramalinii' gen. nov. sp. nov., 'Lichenibacterium minor' gen. nov. sp. nov.</title>
        <authorList>
            <person name="Pankratov T."/>
        </authorList>
    </citation>
    <scope>NUCLEOTIDE SEQUENCE [LARGE SCALE GENOMIC DNA]</scope>
    <source>
        <strain evidence="7 8">RmlP001</strain>
    </source>
</reference>
<comment type="similarity">
    <text evidence="1">Belongs to the ATP-dependent AMP-binding enzyme family.</text>
</comment>
<dbReference type="Proteomes" id="UP000289411">
    <property type="component" value="Unassembled WGS sequence"/>
</dbReference>
<evidence type="ECO:0000313" key="8">
    <source>
        <dbReference type="Proteomes" id="UP000289411"/>
    </source>
</evidence>
<dbReference type="SUPFAM" id="SSF56801">
    <property type="entry name" value="Acetyl-CoA synthetase-like"/>
    <property type="match status" value="1"/>
</dbReference>
<evidence type="ECO:0000259" key="6">
    <source>
        <dbReference type="Pfam" id="PF13193"/>
    </source>
</evidence>
<dbReference type="PANTHER" id="PTHR43859:SF4">
    <property type="entry name" value="BUTANOATE--COA LIGASE AAE1-RELATED"/>
    <property type="match status" value="1"/>
</dbReference>
<comment type="caution">
    <text evidence="7">The sequence shown here is derived from an EMBL/GenBank/DDBJ whole genome shotgun (WGS) entry which is preliminary data.</text>
</comment>